<keyword evidence="3" id="KW-0576">Peroxisome</keyword>
<comment type="caution">
    <text evidence="5">The sequence shown here is derived from an EMBL/GenBank/DDBJ whole genome shotgun (WGS) entry which is preliminary data.</text>
</comment>
<evidence type="ECO:0000256" key="3">
    <source>
        <dbReference type="ARBA" id="ARBA00023140"/>
    </source>
</evidence>
<keyword evidence="6" id="KW-1185">Reference proteome</keyword>
<dbReference type="PANTHER" id="PTHR12652:SF50">
    <property type="entry name" value="PEROXIN 11"/>
    <property type="match status" value="1"/>
</dbReference>
<dbReference type="EMBL" id="JAIXMP010000020">
    <property type="protein sequence ID" value="KAI9257245.1"/>
    <property type="molecule type" value="Genomic_DNA"/>
</dbReference>
<reference evidence="5" key="1">
    <citation type="journal article" date="2022" name="IScience">
        <title>Evolution of zygomycete secretomes and the origins of terrestrial fungal ecologies.</title>
        <authorList>
            <person name="Chang Y."/>
            <person name="Wang Y."/>
            <person name="Mondo S."/>
            <person name="Ahrendt S."/>
            <person name="Andreopoulos W."/>
            <person name="Barry K."/>
            <person name="Beard J."/>
            <person name="Benny G.L."/>
            <person name="Blankenship S."/>
            <person name="Bonito G."/>
            <person name="Cuomo C."/>
            <person name="Desiro A."/>
            <person name="Gervers K.A."/>
            <person name="Hundley H."/>
            <person name="Kuo A."/>
            <person name="LaButti K."/>
            <person name="Lang B.F."/>
            <person name="Lipzen A."/>
            <person name="O'Donnell K."/>
            <person name="Pangilinan J."/>
            <person name="Reynolds N."/>
            <person name="Sandor L."/>
            <person name="Smith M.E."/>
            <person name="Tsang A."/>
            <person name="Grigoriev I.V."/>
            <person name="Stajich J.E."/>
            <person name="Spatafora J.W."/>
        </authorList>
    </citation>
    <scope>NUCLEOTIDE SEQUENCE</scope>
    <source>
        <strain evidence="5">RSA 2281</strain>
    </source>
</reference>
<dbReference type="Pfam" id="PF05648">
    <property type="entry name" value="PEX11"/>
    <property type="match status" value="1"/>
</dbReference>
<comment type="subcellular location">
    <subcellularLocation>
        <location evidence="4">Peroxisome membrane</location>
    </subcellularLocation>
</comment>
<dbReference type="PANTHER" id="PTHR12652">
    <property type="entry name" value="PEROXISOMAL BIOGENESIS FACTOR 11"/>
    <property type="match status" value="1"/>
</dbReference>
<dbReference type="GO" id="GO:0016559">
    <property type="term" value="P:peroxisome fission"/>
    <property type="evidence" value="ECO:0007669"/>
    <property type="project" value="InterPro"/>
</dbReference>
<accession>A0AAD5JWF9</accession>
<evidence type="ECO:0000256" key="1">
    <source>
        <dbReference type="ARBA" id="ARBA00022593"/>
    </source>
</evidence>
<protein>
    <submittedName>
        <fullName evidence="5">Peroxisomal biogenesis factor 11</fullName>
    </submittedName>
</protein>
<evidence type="ECO:0000256" key="2">
    <source>
        <dbReference type="ARBA" id="ARBA00023136"/>
    </source>
</evidence>
<evidence type="ECO:0000256" key="4">
    <source>
        <dbReference type="ARBA" id="ARBA00046271"/>
    </source>
</evidence>
<organism evidence="5 6">
    <name type="scientific">Phascolomyces articulosus</name>
    <dbReference type="NCBI Taxonomy" id="60185"/>
    <lineage>
        <taxon>Eukaryota</taxon>
        <taxon>Fungi</taxon>
        <taxon>Fungi incertae sedis</taxon>
        <taxon>Mucoromycota</taxon>
        <taxon>Mucoromycotina</taxon>
        <taxon>Mucoromycetes</taxon>
        <taxon>Mucorales</taxon>
        <taxon>Lichtheimiaceae</taxon>
        <taxon>Phascolomyces</taxon>
    </lineage>
</organism>
<dbReference type="AlphaFoldDB" id="A0AAD5JWF9"/>
<gene>
    <name evidence="5" type="ORF">BDA99DRAFT_515895</name>
</gene>
<keyword evidence="1" id="KW-0962">Peroxisome biogenesis</keyword>
<sequence>MSVTGINKYLQTTVGREKLLRFVQYFSRFYAFYLLRNGAPKEAIQRWADLKTHIGNGRKFFRLFKQFEFGQAGVKALSIQDEVLRVTGALKQLGMFLYYSTEAVVLANAVNFYKVKNVKNFQQLGFKFWLAALVMSVVSTLHKFRNLSIRAAQLEKTFKSEKSTEQVQAEAKVLVKEKKGLQKQLLQDVVDMIIPSAGLSLLPFDEGIVGLAGMTTSWLAMTSQWKKLNA</sequence>
<name>A0AAD5JWF9_9FUNG</name>
<evidence type="ECO:0000313" key="5">
    <source>
        <dbReference type="EMBL" id="KAI9257245.1"/>
    </source>
</evidence>
<evidence type="ECO:0000313" key="6">
    <source>
        <dbReference type="Proteomes" id="UP001209540"/>
    </source>
</evidence>
<keyword evidence="2" id="KW-0472">Membrane</keyword>
<proteinExistence type="predicted"/>
<dbReference type="InterPro" id="IPR008733">
    <property type="entry name" value="PEX11"/>
</dbReference>
<dbReference type="Proteomes" id="UP001209540">
    <property type="component" value="Unassembled WGS sequence"/>
</dbReference>
<reference evidence="5" key="2">
    <citation type="submission" date="2023-02" db="EMBL/GenBank/DDBJ databases">
        <authorList>
            <consortium name="DOE Joint Genome Institute"/>
            <person name="Mondo S.J."/>
            <person name="Chang Y."/>
            <person name="Wang Y."/>
            <person name="Ahrendt S."/>
            <person name="Andreopoulos W."/>
            <person name="Barry K."/>
            <person name="Beard J."/>
            <person name="Benny G.L."/>
            <person name="Blankenship S."/>
            <person name="Bonito G."/>
            <person name="Cuomo C."/>
            <person name="Desiro A."/>
            <person name="Gervers K.A."/>
            <person name="Hundley H."/>
            <person name="Kuo A."/>
            <person name="LaButti K."/>
            <person name="Lang B.F."/>
            <person name="Lipzen A."/>
            <person name="O'Donnell K."/>
            <person name="Pangilinan J."/>
            <person name="Reynolds N."/>
            <person name="Sandor L."/>
            <person name="Smith M.W."/>
            <person name="Tsang A."/>
            <person name="Grigoriev I.V."/>
            <person name="Stajich J.E."/>
            <person name="Spatafora J.W."/>
        </authorList>
    </citation>
    <scope>NUCLEOTIDE SEQUENCE</scope>
    <source>
        <strain evidence="5">RSA 2281</strain>
    </source>
</reference>
<dbReference type="GO" id="GO:0005778">
    <property type="term" value="C:peroxisomal membrane"/>
    <property type="evidence" value="ECO:0007669"/>
    <property type="project" value="UniProtKB-SubCell"/>
</dbReference>